<accession>A0AAD1PYT6</accession>
<evidence type="ECO:0000313" key="2">
    <source>
        <dbReference type="EMBL" id="CAD5914840.1"/>
    </source>
</evidence>
<dbReference type="EMBL" id="LR882963">
    <property type="protein sequence ID" value="CAD5914840.1"/>
    <property type="molecule type" value="Genomic_DNA"/>
</dbReference>
<sequence>MSEQLKLFFKLFNARLSLNIAIWVFLSLVFIEILILIPYL</sequence>
<gene>
    <name evidence="2" type="primary">cya</name>
    <name evidence="2" type="ORF">PANO66_00294</name>
</gene>
<reference evidence="2" key="1">
    <citation type="submission" date="2020-09" db="EMBL/GenBank/DDBJ databases">
        <authorList>
            <person name="Blom J."/>
        </authorList>
    </citation>
    <scope>NUCLEOTIDE SEQUENCE</scope>
    <source>
        <strain evidence="2">No.66</strain>
    </source>
</reference>
<dbReference type="EC" id="4.6.1.1" evidence="2"/>
<protein>
    <submittedName>
        <fullName evidence="2">Cya</fullName>
        <ecNumber evidence="2">4.6.1.1</ecNumber>
    </submittedName>
</protein>
<dbReference type="AlphaFoldDB" id="A0AAD1PYT6"/>
<name>A0AAD1PYT6_PLAAG</name>
<evidence type="ECO:0000313" key="3">
    <source>
        <dbReference type="Proteomes" id="UP001153761"/>
    </source>
</evidence>
<keyword evidence="1" id="KW-1133">Transmembrane helix</keyword>
<dbReference type="Proteomes" id="UP001153761">
    <property type="component" value="Chromosome"/>
</dbReference>
<feature type="transmembrane region" description="Helical" evidence="1">
    <location>
        <begin position="20"/>
        <end position="39"/>
    </location>
</feature>
<keyword evidence="1" id="KW-0472">Membrane</keyword>
<dbReference type="GO" id="GO:0004016">
    <property type="term" value="F:adenylate cyclase activity"/>
    <property type="evidence" value="ECO:0007669"/>
    <property type="project" value="UniProtKB-EC"/>
</dbReference>
<keyword evidence="2" id="KW-0456">Lyase</keyword>
<evidence type="ECO:0000256" key="1">
    <source>
        <dbReference type="SAM" id="Phobius"/>
    </source>
</evidence>
<keyword evidence="1" id="KW-0812">Transmembrane</keyword>
<organism evidence="2 3">
    <name type="scientific">Planktothrix agardhii</name>
    <name type="common">Oscillatoria agardhii</name>
    <dbReference type="NCBI Taxonomy" id="1160"/>
    <lineage>
        <taxon>Bacteria</taxon>
        <taxon>Bacillati</taxon>
        <taxon>Cyanobacteriota</taxon>
        <taxon>Cyanophyceae</taxon>
        <taxon>Oscillatoriophycideae</taxon>
        <taxon>Oscillatoriales</taxon>
        <taxon>Microcoleaceae</taxon>
        <taxon>Planktothrix</taxon>
    </lineage>
</organism>
<proteinExistence type="predicted"/>